<dbReference type="InterPro" id="IPR022385">
    <property type="entry name" value="Rhs_assc_core"/>
</dbReference>
<dbReference type="Pfam" id="PF25023">
    <property type="entry name" value="TEN_YD-shell"/>
    <property type="match status" value="1"/>
</dbReference>
<feature type="domain" description="Teneurin-like YD-shell" evidence="3">
    <location>
        <begin position="984"/>
        <end position="1286"/>
    </location>
</feature>
<dbReference type="Pfam" id="PF20148">
    <property type="entry name" value="DUF6531"/>
    <property type="match status" value="1"/>
</dbReference>
<evidence type="ECO:0000259" key="2">
    <source>
        <dbReference type="Pfam" id="PF20148"/>
    </source>
</evidence>
<organism evidence="4 5">
    <name type="scientific">Bacteroides uniformis</name>
    <dbReference type="NCBI Taxonomy" id="820"/>
    <lineage>
        <taxon>Bacteria</taxon>
        <taxon>Pseudomonadati</taxon>
        <taxon>Bacteroidota</taxon>
        <taxon>Bacteroidia</taxon>
        <taxon>Bacteroidales</taxon>
        <taxon>Bacteroidaceae</taxon>
        <taxon>Bacteroides</taxon>
    </lineage>
</organism>
<reference evidence="4 5" key="1">
    <citation type="submission" date="2018-08" db="EMBL/GenBank/DDBJ databases">
        <title>A genome reference for cultivated species of the human gut microbiota.</title>
        <authorList>
            <person name="Zou Y."/>
            <person name="Xue W."/>
            <person name="Luo G."/>
        </authorList>
    </citation>
    <scope>NUCLEOTIDE SEQUENCE [LARGE SCALE GENOMIC DNA]</scope>
    <source>
        <strain evidence="4 5">TF08-13</strain>
    </source>
</reference>
<keyword evidence="1" id="KW-0677">Repeat</keyword>
<dbReference type="InterPro" id="IPR006530">
    <property type="entry name" value="YD"/>
</dbReference>
<proteinExistence type="predicted"/>
<evidence type="ECO:0000313" key="5">
    <source>
        <dbReference type="Proteomes" id="UP000260795"/>
    </source>
</evidence>
<dbReference type="InterPro" id="IPR045351">
    <property type="entry name" value="DUF6531"/>
</dbReference>
<dbReference type="InterPro" id="IPR031325">
    <property type="entry name" value="RHS_repeat"/>
</dbReference>
<dbReference type="EMBL" id="QSRK01000025">
    <property type="protein sequence ID" value="RGL11021.1"/>
    <property type="molecule type" value="Genomic_DNA"/>
</dbReference>
<accession>A0A3E4QVA7</accession>
<dbReference type="Pfam" id="PF05593">
    <property type="entry name" value="RHS_repeat"/>
    <property type="match status" value="1"/>
</dbReference>
<evidence type="ECO:0000313" key="4">
    <source>
        <dbReference type="EMBL" id="RGL11021.1"/>
    </source>
</evidence>
<dbReference type="InterPro" id="IPR050708">
    <property type="entry name" value="T6SS_VgrG/RHS"/>
</dbReference>
<dbReference type="CDD" id="cd14740">
    <property type="entry name" value="PAAR_4"/>
    <property type="match status" value="1"/>
</dbReference>
<protein>
    <submittedName>
        <fullName evidence="4">DUF3990 domain-containing protein</fullName>
    </submittedName>
</protein>
<name>A0A3E4QVA7_BACUN</name>
<dbReference type="PANTHER" id="PTHR32305">
    <property type="match status" value="1"/>
</dbReference>
<dbReference type="NCBIfam" id="TIGR03696">
    <property type="entry name" value="Rhs_assc_core"/>
    <property type="match status" value="1"/>
</dbReference>
<dbReference type="Gene3D" id="2.180.10.10">
    <property type="entry name" value="RHS repeat-associated core"/>
    <property type="match status" value="3"/>
</dbReference>
<dbReference type="Pfam" id="PF13151">
    <property type="entry name" value="DUF3990"/>
    <property type="match status" value="1"/>
</dbReference>
<feature type="domain" description="DUF6531" evidence="2">
    <location>
        <begin position="278"/>
        <end position="348"/>
    </location>
</feature>
<dbReference type="InterPro" id="IPR056823">
    <property type="entry name" value="TEN-like_YD-shell"/>
</dbReference>
<gene>
    <name evidence="4" type="ORF">DXC80_14925</name>
</gene>
<evidence type="ECO:0000259" key="3">
    <source>
        <dbReference type="Pfam" id="PF25023"/>
    </source>
</evidence>
<dbReference type="NCBIfam" id="TIGR01643">
    <property type="entry name" value="YD_repeat_2x"/>
    <property type="match status" value="3"/>
</dbReference>
<dbReference type="PANTHER" id="PTHR32305:SF15">
    <property type="entry name" value="PROTEIN RHSA-RELATED"/>
    <property type="match status" value="1"/>
</dbReference>
<sequence>MSDVFKNIADATGDSSVRRGFADLFAGSKAALDEIQVGLGGMLPSIPGMPVAKFGDLSIGIDMHPTVTPPSPIMPVPHVGKVYDLMADIMAGIAAAIPPVTGGVAGVACSILKSMAPSVKVHNQWIAQAGIGIVHLPAFVLHPAPLVSGMSESEMWMGSSTVLADGAPCSTLTHPALSCNIVGVPTIPRKGKPKKVSKALLAPTSMLSTITSVGKPVLVGGPPTIDIFALAMKFGLKGLGKMWKKIGDQFQNLIDRLRKKGMNKLADILQPIKCKTFGEPVDAATGRVYHTNVDFELPGPIPIVWERTYYSDAAVDGPLGYNWHHSYNLGIRQLEEGAFLFRHADGRESFLPVLKPGDSYFDRKEQLSWTLDARGYQLTDIRGLQYRFDGPENRFGYRMVSDISTKDGFRVRFEYASGGRLAGIISSRGEFLKVETDESGRVLCVSVNQDGEEVKLVRYRYDDRGDMVETIDALDASKHFVYSGGHLLVLLTNQGGMSFHWEYEGKGENARCVHTWGDGGVMEYFIRYGKGYTHIRNGENAETEYYYGEDKLIYKIVDANGGITRHQYNSFQELEVTVNPEGYTRKTAYNEFGQPVRITDENEEDTFLDYDKNRNLVSLRTPGGKRLSWDYDEQDRVISRTTLSGETVKYAYEGGVLRTITDGQGRVYTLTFNGRYDLELLQFPNGLFRRWEYDGRGRLVQAVDVKGNATRYAYDRADNLIRLEEPDGNVHLFEYDAMGNMVHAKDNIREVKFTYGALGVLKSREQDRHWITFGYNSELQLRRIGNEAGDNYFFELDGLGQVVTEIGFDGLRREYERDGAGRVTRVNRPGDKWTEYLYDGLDNILKEEQYDGEVSLYTYDKDGMLIKAKNSENLLEFTRDRKTGQITEEKQGEYIVNRTYDSEGNCTRITSSLGADIRHTYDREGNLQTMQAGESWQASWVRDNTGLEVQRSFSGGVTVRTEHDCFGREIRKSVRSGGIEKGAYRYQWGIANRLLSKENELTGTVTRYDYDRFDFLIRQETMQGSETDVIYRVPDFVGNLFETPDKKDRKYGAGGKLLEDPDCFYHYDDEGNLIFREFKQLQETGIRFDRKRMEKERGIRCLATGTGWLYEWSSNGMLKKVIRPDGRPVKFRYDALGRRTAKQYFGKITRWVWNGNVPIHEWGYKVTDRQTNEEENTPSKEPIEDITTWVFEADTFVPTAKIQHGKQYSIVSDYLGTPIQMYDEQGIKIWDCTLEIYGKVLAVDKGTKFDCPFRFQGMYADSELDGLYYNHFRWYDSNTGNYLSQDPIGLAGSNPTLYTYVFDTNSQVDIWGLLILYHAGDLQGNIDLTKGRQNLDFNPTGKGGFYATTDLSQAQKWAERKGGSITVFDIPDEKLAALKTKTFDAPTDEWADFVTKGRAGTLSHDFDAVSGPMLANPRGKKPKATGSQFAIFSDEAASLFDEHKVGTIDCH</sequence>
<dbReference type="RefSeq" id="WP_117681490.1">
    <property type="nucleotide sequence ID" value="NZ_QSRK01000025.1"/>
</dbReference>
<dbReference type="Proteomes" id="UP000260795">
    <property type="component" value="Unassembled WGS sequence"/>
</dbReference>
<evidence type="ECO:0000256" key="1">
    <source>
        <dbReference type="ARBA" id="ARBA00022737"/>
    </source>
</evidence>
<comment type="caution">
    <text evidence="4">The sequence shown here is derived from an EMBL/GenBank/DDBJ whole genome shotgun (WGS) entry which is preliminary data.</text>
</comment>
<dbReference type="InterPro" id="IPR025051">
    <property type="entry name" value="DUF3990"/>
</dbReference>